<comment type="caution">
    <text evidence="2">The sequence shown here is derived from an EMBL/GenBank/DDBJ whole genome shotgun (WGS) entry which is preliminary data.</text>
</comment>
<sequence length="301" mass="31763">MGISMIRHRCALSHAREIITFSRYCVALAVIVHCMLTAPDVQARDLQIQGGPGGGHFRSQCSNGYIVGVYLKTGGWVDSIGLKCASFNAAQRRFDQPPWNMPYHGGPGGSPKEGICPGGDRYASSIMFGYTHKDDRPVFVDFVELTCTPLAGGAPNKICLDSGSACTSVRVGGHYSGKLLHSFVQTCSENEAATGIHGRSGAYLDALGLICGPKPPILPTQASNAPSGKPLKALGKKTSKATAKDDVDIHEGPGGQFKIIGMMRQGTTASVLGRHPDGWLNLKLDVASGSGWVAADHLTTD</sequence>
<accession>A0ABS0PNZ1</accession>
<dbReference type="RefSeq" id="WP_197959900.1">
    <property type="nucleotide sequence ID" value="NZ_JACCHP010000007.1"/>
</dbReference>
<name>A0ABS0PNZ1_9BRAD</name>
<reference evidence="2 3" key="1">
    <citation type="submission" date="2020-07" db="EMBL/GenBank/DDBJ databases">
        <title>Bradyrhizobium diversity isolated from nodules of indigenous legumes of Western Australia.</title>
        <authorList>
            <person name="Klepa M.S."/>
        </authorList>
    </citation>
    <scope>NUCLEOTIDE SEQUENCE [LARGE SCALE GENOMIC DNA]</scope>
    <source>
        <strain evidence="2 3">CNPSo 4010</strain>
    </source>
</reference>
<dbReference type="InterPro" id="IPR003646">
    <property type="entry name" value="SH3-like_bac-type"/>
</dbReference>
<dbReference type="Proteomes" id="UP000807370">
    <property type="component" value="Unassembled WGS sequence"/>
</dbReference>
<dbReference type="InterPro" id="IPR036404">
    <property type="entry name" value="Jacalin-like_lectin_dom_sf"/>
</dbReference>
<keyword evidence="3" id="KW-1185">Reference proteome</keyword>
<dbReference type="Gene3D" id="2.100.10.30">
    <property type="entry name" value="Jacalin-like lectin domain"/>
    <property type="match status" value="1"/>
</dbReference>
<organism evidence="2 3">
    <name type="scientific">Bradyrhizobium agreste</name>
    <dbReference type="NCBI Taxonomy" id="2751811"/>
    <lineage>
        <taxon>Bacteria</taxon>
        <taxon>Pseudomonadati</taxon>
        <taxon>Pseudomonadota</taxon>
        <taxon>Alphaproteobacteria</taxon>
        <taxon>Hyphomicrobiales</taxon>
        <taxon>Nitrobacteraceae</taxon>
        <taxon>Bradyrhizobium</taxon>
    </lineage>
</organism>
<gene>
    <name evidence="2" type="ORF">HZZ13_12535</name>
</gene>
<feature type="domain" description="SH3b" evidence="1">
    <location>
        <begin position="246"/>
        <end position="298"/>
    </location>
</feature>
<protein>
    <submittedName>
        <fullName evidence="2">SH3 domain-containing protein</fullName>
    </submittedName>
</protein>
<evidence type="ECO:0000313" key="2">
    <source>
        <dbReference type="EMBL" id="MBH5398612.1"/>
    </source>
</evidence>
<dbReference type="SUPFAM" id="SSF51101">
    <property type="entry name" value="Mannose-binding lectins"/>
    <property type="match status" value="1"/>
</dbReference>
<dbReference type="Gene3D" id="2.30.30.40">
    <property type="entry name" value="SH3 Domains"/>
    <property type="match status" value="1"/>
</dbReference>
<dbReference type="EMBL" id="JACCHP010000007">
    <property type="protein sequence ID" value="MBH5398612.1"/>
    <property type="molecule type" value="Genomic_DNA"/>
</dbReference>
<dbReference type="Pfam" id="PF08239">
    <property type="entry name" value="SH3_3"/>
    <property type="match status" value="1"/>
</dbReference>
<proteinExistence type="predicted"/>
<evidence type="ECO:0000313" key="3">
    <source>
        <dbReference type="Proteomes" id="UP000807370"/>
    </source>
</evidence>
<evidence type="ECO:0000259" key="1">
    <source>
        <dbReference type="Pfam" id="PF08239"/>
    </source>
</evidence>